<evidence type="ECO:0000313" key="2">
    <source>
        <dbReference type="Proteomes" id="UP000321797"/>
    </source>
</evidence>
<sequence length="79" mass="8204">MDTMISLDTAELLHVTLGSLAAVLEAEGHPWAGLAQEMVATYTHQAVGTVGDAAFGDSAATALGVLTERIELLSLSDYD</sequence>
<dbReference type="RefSeq" id="WP_276759458.1">
    <property type="nucleotide sequence ID" value="NZ_SSGD01000027.1"/>
</dbReference>
<gene>
    <name evidence="1" type="ORF">E6Q54_06010</name>
</gene>
<reference evidence="1 2" key="1">
    <citation type="submission" date="2018-09" db="EMBL/GenBank/DDBJ databases">
        <title>Metagenome Assembled Genomes from an Advanced Water Purification Facility.</title>
        <authorList>
            <person name="Stamps B.W."/>
            <person name="Spear J.R."/>
        </authorList>
    </citation>
    <scope>NUCLEOTIDE SEQUENCE [LARGE SCALE GENOMIC DNA]</scope>
    <source>
        <strain evidence="1">Bin_29_2</strain>
    </source>
</reference>
<dbReference type="Proteomes" id="UP000321797">
    <property type="component" value="Unassembled WGS sequence"/>
</dbReference>
<dbReference type="AlphaFoldDB" id="A0A5C7YA38"/>
<accession>A0A5C7YA38</accession>
<dbReference type="EMBL" id="SSGD01000027">
    <property type="protein sequence ID" value="TXI58288.1"/>
    <property type="molecule type" value="Genomic_DNA"/>
</dbReference>
<organism evidence="1 2">
    <name type="scientific">Mycolicibacter arupensis</name>
    <dbReference type="NCBI Taxonomy" id="342002"/>
    <lineage>
        <taxon>Bacteria</taxon>
        <taxon>Bacillati</taxon>
        <taxon>Actinomycetota</taxon>
        <taxon>Actinomycetes</taxon>
        <taxon>Mycobacteriales</taxon>
        <taxon>Mycobacteriaceae</taxon>
        <taxon>Mycolicibacter</taxon>
    </lineage>
</organism>
<comment type="caution">
    <text evidence="1">The sequence shown here is derived from an EMBL/GenBank/DDBJ whole genome shotgun (WGS) entry which is preliminary data.</text>
</comment>
<name>A0A5C7YA38_9MYCO</name>
<evidence type="ECO:0000313" key="1">
    <source>
        <dbReference type="EMBL" id="TXI58288.1"/>
    </source>
</evidence>
<proteinExistence type="predicted"/>
<protein>
    <submittedName>
        <fullName evidence="1">Uncharacterized protein</fullName>
    </submittedName>
</protein>